<evidence type="ECO:0008006" key="7">
    <source>
        <dbReference type="Google" id="ProtNLM"/>
    </source>
</evidence>
<dbReference type="GO" id="GO:0005524">
    <property type="term" value="F:ATP binding"/>
    <property type="evidence" value="ECO:0007669"/>
    <property type="project" value="UniProtKB-KW"/>
</dbReference>
<dbReference type="InterPro" id="IPR027652">
    <property type="entry name" value="PRP8"/>
</dbReference>
<dbReference type="InterPro" id="IPR011763">
    <property type="entry name" value="COA_CT_C"/>
</dbReference>
<accession>A0A5C7I502</accession>
<dbReference type="Gene3D" id="3.30.420.230">
    <property type="match status" value="2"/>
</dbReference>
<reference evidence="6" key="1">
    <citation type="journal article" date="2019" name="Gigascience">
        <title>De novo genome assembly of the endangered Acer yangbiense, a plant species with extremely small populations endemic to Yunnan Province, China.</title>
        <authorList>
            <person name="Yang J."/>
            <person name="Wariss H.M."/>
            <person name="Tao L."/>
            <person name="Zhang R."/>
            <person name="Yun Q."/>
            <person name="Hollingsworth P."/>
            <person name="Dao Z."/>
            <person name="Luo G."/>
            <person name="Guo H."/>
            <person name="Ma Y."/>
            <person name="Sun W."/>
        </authorList>
    </citation>
    <scope>NUCLEOTIDE SEQUENCE [LARGE SCALE GENOMIC DNA]</scope>
    <source>
        <strain evidence="6">cv. Malutang</strain>
    </source>
</reference>
<dbReference type="GO" id="GO:0030619">
    <property type="term" value="F:U1 snRNA binding"/>
    <property type="evidence" value="ECO:0007669"/>
    <property type="project" value="TreeGrafter"/>
</dbReference>
<dbReference type="PANTHER" id="PTHR11140:SF0">
    <property type="entry name" value="PRE-MRNA-PROCESSING-SPLICING FACTOR 8"/>
    <property type="match status" value="1"/>
</dbReference>
<dbReference type="GO" id="GO:0030623">
    <property type="term" value="F:U5 snRNA binding"/>
    <property type="evidence" value="ECO:0007669"/>
    <property type="project" value="TreeGrafter"/>
</dbReference>
<dbReference type="GO" id="GO:0000244">
    <property type="term" value="P:spliceosomal tri-snRNP complex assembly"/>
    <property type="evidence" value="ECO:0007669"/>
    <property type="project" value="TreeGrafter"/>
</dbReference>
<dbReference type="PROSITE" id="PS50989">
    <property type="entry name" value="COA_CT_CTER"/>
    <property type="match status" value="1"/>
</dbReference>
<dbReference type="SUPFAM" id="SSF52096">
    <property type="entry name" value="ClpP/crotonase"/>
    <property type="match status" value="2"/>
</dbReference>
<evidence type="ECO:0000313" key="5">
    <source>
        <dbReference type="EMBL" id="TXG63949.1"/>
    </source>
</evidence>
<protein>
    <recommendedName>
        <fullName evidence="7">CoA carboxyltransferase N-terminal domain-containing protein</fullName>
    </recommendedName>
</protein>
<dbReference type="OrthoDB" id="849160at2759"/>
<dbReference type="Proteomes" id="UP000323000">
    <property type="component" value="Chromosome 4"/>
</dbReference>
<keyword evidence="1" id="KW-0547">Nucleotide-binding</keyword>
<dbReference type="GO" id="GO:0017070">
    <property type="term" value="F:U6 snRNA binding"/>
    <property type="evidence" value="ECO:0007669"/>
    <property type="project" value="InterPro"/>
</dbReference>
<evidence type="ECO:0000256" key="2">
    <source>
        <dbReference type="ARBA" id="ARBA00022840"/>
    </source>
</evidence>
<dbReference type="InterPro" id="IPR021983">
    <property type="entry name" value="PRP8_domainIV"/>
</dbReference>
<dbReference type="InterPro" id="IPR029045">
    <property type="entry name" value="ClpP/crotonase-like_dom_sf"/>
</dbReference>
<proteinExistence type="predicted"/>
<dbReference type="SUPFAM" id="SSF53098">
    <property type="entry name" value="Ribonuclease H-like"/>
    <property type="match status" value="1"/>
</dbReference>
<dbReference type="InterPro" id="IPR019580">
    <property type="entry name" value="Prp8_U6-snRNA-bd"/>
</dbReference>
<dbReference type="Gene3D" id="3.90.1570.40">
    <property type="match status" value="1"/>
</dbReference>
<evidence type="ECO:0000256" key="1">
    <source>
        <dbReference type="ARBA" id="ARBA00022741"/>
    </source>
</evidence>
<dbReference type="GO" id="GO:0005682">
    <property type="term" value="C:U5 snRNP"/>
    <property type="evidence" value="ECO:0007669"/>
    <property type="project" value="TreeGrafter"/>
</dbReference>
<dbReference type="InterPro" id="IPR011762">
    <property type="entry name" value="COA_CT_N"/>
</dbReference>
<sequence>MKYSTYRPHDLFPRKATVHTQELLDLLVKCENKIQTLGSTQKCLAVGVTHFKSGMSREEDELIPNLYRYIQLSNLGRFFWKKASGFEESMKYKKLTNAQRSGLNQIPNRLFTLWWYPTINRANVYVGFQVQRKQSIRGRVKMNSSCADILIFAAHRWQMSKPIHGLIFSVYGVMIGLDLAYNLHAAFGNWFPKSKPLLNKAMNKIMKSNPALYALRERIRKGLQLDSSEPTELYLSSQNYGEIFSNQIIWFVDGTNVYRVTIHKRFEGNLTTKPINGAVFILNPWAGQLFLKKTAEEVAALVQSLPVEEQPKQIIVTHKGMLDPLKLPLEISYSHYAKKNNVNTLALIQSEIRDIILGAEITPPSQQRQQIADTEKQIYLELEDTYQKRLLARKSNTTYCYDFPLTFRTALEQSWASQTPNTSLSFLKLQNSNLVMIMAHGSSHGRTIVIVANDVTFKAGSFGPREDVFFLAVTDLACEKKLSVIYLVANSGGRIWARIGSSVIAHEMKLVTGETRWIVDSIVGKEDGLWVENLDGSGAIAGAYSRAYKETFTLTRVIGRTVGIVLDDLEGTSAILKWLSYVPPHVGGVLCITSPLDHPNRPVEYFPENSCATSGKWMGKDSFVEILEGWARTVVTGRARVGRIPVGIVAVETRTVKQVIPADPGQLDSHERVVPQAGQVWFPDSANKTAQALMDFNSEEISPFILAN</sequence>
<comment type="caution">
    <text evidence="5">The sequence shown here is derived from an EMBL/GenBank/DDBJ whole genome shotgun (WGS) entry which is preliminary data.</text>
</comment>
<dbReference type="GO" id="GO:0030620">
    <property type="term" value="F:U2 snRNA binding"/>
    <property type="evidence" value="ECO:0007669"/>
    <property type="project" value="TreeGrafter"/>
</dbReference>
<evidence type="ECO:0000259" key="3">
    <source>
        <dbReference type="PROSITE" id="PS50980"/>
    </source>
</evidence>
<dbReference type="Pfam" id="PF12134">
    <property type="entry name" value="PRP8_domainIV"/>
    <property type="match status" value="1"/>
</dbReference>
<feature type="domain" description="CoA carboxyltransferase C-terminal" evidence="4">
    <location>
        <begin position="598"/>
        <end position="708"/>
    </location>
</feature>
<evidence type="ECO:0000313" key="6">
    <source>
        <dbReference type="Proteomes" id="UP000323000"/>
    </source>
</evidence>
<dbReference type="EMBL" id="VAHF01000004">
    <property type="protein sequence ID" value="TXG63949.1"/>
    <property type="molecule type" value="Genomic_DNA"/>
</dbReference>
<dbReference type="InterPro" id="IPR034733">
    <property type="entry name" value="AcCoA_carboxyl_beta"/>
</dbReference>
<feature type="domain" description="CoA carboxyltransferase N-terminal" evidence="3">
    <location>
        <begin position="358"/>
        <end position="565"/>
    </location>
</feature>
<dbReference type="PROSITE" id="PS50980">
    <property type="entry name" value="COA_CT_NTER"/>
    <property type="match status" value="1"/>
</dbReference>
<keyword evidence="6" id="KW-1185">Reference proteome</keyword>
<name>A0A5C7I502_9ROSI</name>
<dbReference type="Gene3D" id="3.90.226.10">
    <property type="entry name" value="2-enoyl-CoA Hydratase, Chain A, domain 1"/>
    <property type="match status" value="2"/>
</dbReference>
<organism evidence="5 6">
    <name type="scientific">Acer yangbiense</name>
    <dbReference type="NCBI Taxonomy" id="1000413"/>
    <lineage>
        <taxon>Eukaryota</taxon>
        <taxon>Viridiplantae</taxon>
        <taxon>Streptophyta</taxon>
        <taxon>Embryophyta</taxon>
        <taxon>Tracheophyta</taxon>
        <taxon>Spermatophyta</taxon>
        <taxon>Magnoliopsida</taxon>
        <taxon>eudicotyledons</taxon>
        <taxon>Gunneridae</taxon>
        <taxon>Pentapetalae</taxon>
        <taxon>rosids</taxon>
        <taxon>malvids</taxon>
        <taxon>Sapindales</taxon>
        <taxon>Sapindaceae</taxon>
        <taxon>Hippocastanoideae</taxon>
        <taxon>Acereae</taxon>
        <taxon>Acer</taxon>
    </lineage>
</organism>
<dbReference type="GO" id="GO:0097157">
    <property type="term" value="F:pre-mRNA intronic binding"/>
    <property type="evidence" value="ECO:0007669"/>
    <property type="project" value="TreeGrafter"/>
</dbReference>
<dbReference type="GO" id="GO:0071013">
    <property type="term" value="C:catalytic step 2 spliceosome"/>
    <property type="evidence" value="ECO:0007669"/>
    <property type="project" value="TreeGrafter"/>
</dbReference>
<dbReference type="Pfam" id="PF01039">
    <property type="entry name" value="Carboxyl_trans"/>
    <property type="match status" value="3"/>
</dbReference>
<dbReference type="InterPro" id="IPR012337">
    <property type="entry name" value="RNaseH-like_sf"/>
</dbReference>
<dbReference type="AlphaFoldDB" id="A0A5C7I502"/>
<gene>
    <name evidence="5" type="ORF">EZV62_010943</name>
</gene>
<keyword evidence="2" id="KW-0067">ATP-binding</keyword>
<dbReference type="PANTHER" id="PTHR11140">
    <property type="entry name" value="PRE-MRNA SPLICING FACTOR PRP8"/>
    <property type="match status" value="1"/>
</dbReference>
<dbReference type="GO" id="GO:0016874">
    <property type="term" value="F:ligase activity"/>
    <property type="evidence" value="ECO:0007669"/>
    <property type="project" value="InterPro"/>
</dbReference>
<dbReference type="InterPro" id="IPR043172">
    <property type="entry name" value="Prp8_domainIV_palm"/>
</dbReference>
<dbReference type="Pfam" id="PF10596">
    <property type="entry name" value="U6-snRNA_bdg"/>
    <property type="match status" value="1"/>
</dbReference>
<evidence type="ECO:0000259" key="4">
    <source>
        <dbReference type="PROSITE" id="PS50989"/>
    </source>
</evidence>